<evidence type="ECO:0000256" key="4">
    <source>
        <dbReference type="ARBA" id="ARBA00022448"/>
    </source>
</evidence>
<feature type="transmembrane region" description="Helical" evidence="14">
    <location>
        <begin position="18"/>
        <end position="42"/>
    </location>
</feature>
<sequence>MRATTTGRRAGIAMLDDFFIRALLAGLGLALVAGPLGCFVIWRRMAYFGDTMAHSALLGVALSLLLHVNLTVAVFGVAAVVSLALLALQRRGALSTDALLGILSHSTLAIGLVLAAFLAWVRFDLMTYLFGDILAVGQTDIYMIWGGGLLVLLALAKIWRPLIAATVNPELAEAEGMQPERTRLFFMLLLALVIAIAIKVVGILLVTAMLIIPAAAARRFSGSPEVMAVIASVLGMVAVVGGLFGSLRFDTPSGPSIVVAALAIFLVSLLPFRQRQTNDQPGPDIRGDSRRGGIS</sequence>
<proteinExistence type="inferred from homology"/>
<keyword evidence="11 14" id="KW-0472">Membrane</keyword>
<dbReference type="SUPFAM" id="SSF81345">
    <property type="entry name" value="ABC transporter involved in vitamin B12 uptake, BtuC"/>
    <property type="match status" value="1"/>
</dbReference>
<evidence type="ECO:0000256" key="1">
    <source>
        <dbReference type="ARBA" id="ARBA00002313"/>
    </source>
</evidence>
<comment type="similarity">
    <text evidence="3 13">Belongs to the ABC-3 integral membrane protein family.</text>
</comment>
<feature type="transmembrane region" description="Helical" evidence="14">
    <location>
        <begin position="184"/>
        <end position="214"/>
    </location>
</feature>
<accession>A0ABV2IXF4</accession>
<feature type="transmembrane region" description="Helical" evidence="14">
    <location>
        <begin position="226"/>
        <end position="247"/>
    </location>
</feature>
<keyword evidence="7" id="KW-0862">Zinc</keyword>
<evidence type="ECO:0000256" key="14">
    <source>
        <dbReference type="SAM" id="Phobius"/>
    </source>
</evidence>
<feature type="transmembrane region" description="Helical" evidence="14">
    <location>
        <begin position="98"/>
        <end position="121"/>
    </location>
</feature>
<evidence type="ECO:0000313" key="15">
    <source>
        <dbReference type="EMBL" id="MET3612369.1"/>
    </source>
</evidence>
<keyword evidence="5" id="KW-1003">Cell membrane</keyword>
<evidence type="ECO:0000313" key="16">
    <source>
        <dbReference type="Proteomes" id="UP001549047"/>
    </source>
</evidence>
<evidence type="ECO:0000256" key="6">
    <source>
        <dbReference type="ARBA" id="ARBA00022692"/>
    </source>
</evidence>
<evidence type="ECO:0000256" key="13">
    <source>
        <dbReference type="RuleBase" id="RU003943"/>
    </source>
</evidence>
<dbReference type="InterPro" id="IPR001626">
    <property type="entry name" value="ABC_TroCD"/>
</dbReference>
<dbReference type="CDD" id="cd06550">
    <property type="entry name" value="TM_ABC_iron-siderophores_like"/>
    <property type="match status" value="1"/>
</dbReference>
<keyword evidence="6 13" id="KW-0812">Transmembrane</keyword>
<evidence type="ECO:0000256" key="11">
    <source>
        <dbReference type="ARBA" id="ARBA00023136"/>
    </source>
</evidence>
<evidence type="ECO:0000256" key="9">
    <source>
        <dbReference type="ARBA" id="ARBA00022989"/>
    </source>
</evidence>
<keyword evidence="9 14" id="KW-1133">Transmembrane helix</keyword>
<reference evidence="15 16" key="1">
    <citation type="submission" date="2024-06" db="EMBL/GenBank/DDBJ databases">
        <title>Genomic Encyclopedia of Type Strains, Phase IV (KMG-IV): sequencing the most valuable type-strain genomes for metagenomic binning, comparative biology and taxonomic classification.</title>
        <authorList>
            <person name="Goeker M."/>
        </authorList>
    </citation>
    <scope>NUCLEOTIDE SEQUENCE [LARGE SCALE GENOMIC DNA]</scope>
    <source>
        <strain evidence="15 16">DSM 29780</strain>
    </source>
</reference>
<keyword evidence="8" id="KW-0864">Zinc transport</keyword>
<feature type="transmembrane region" description="Helical" evidence="14">
    <location>
        <begin position="254"/>
        <end position="272"/>
    </location>
</feature>
<dbReference type="Proteomes" id="UP001549047">
    <property type="component" value="Unassembled WGS sequence"/>
</dbReference>
<evidence type="ECO:0000256" key="7">
    <source>
        <dbReference type="ARBA" id="ARBA00022833"/>
    </source>
</evidence>
<evidence type="ECO:0000256" key="3">
    <source>
        <dbReference type="ARBA" id="ARBA00008034"/>
    </source>
</evidence>
<protein>
    <recommendedName>
        <fullName evidence="12">High-affinity zinc uptake system membrane protein ZnuB</fullName>
    </recommendedName>
</protein>
<feature type="transmembrane region" description="Helical" evidence="14">
    <location>
        <begin position="62"/>
        <end position="86"/>
    </location>
</feature>
<organism evidence="15 16">
    <name type="scientific">Rhizobium aquaticum</name>
    <dbReference type="NCBI Taxonomy" id="1549636"/>
    <lineage>
        <taxon>Bacteria</taxon>
        <taxon>Pseudomonadati</taxon>
        <taxon>Pseudomonadota</taxon>
        <taxon>Alphaproteobacteria</taxon>
        <taxon>Hyphomicrobiales</taxon>
        <taxon>Rhizobiaceae</taxon>
        <taxon>Rhizobium/Agrobacterium group</taxon>
        <taxon>Rhizobium</taxon>
    </lineage>
</organism>
<name>A0ABV2IXF4_9HYPH</name>
<evidence type="ECO:0000256" key="5">
    <source>
        <dbReference type="ARBA" id="ARBA00022475"/>
    </source>
</evidence>
<keyword evidence="10" id="KW-0406">Ion transport</keyword>
<comment type="caution">
    <text evidence="15">The sequence shown here is derived from an EMBL/GenBank/DDBJ whole genome shotgun (WGS) entry which is preliminary data.</text>
</comment>
<dbReference type="EMBL" id="JBEPMB010000001">
    <property type="protein sequence ID" value="MET3612369.1"/>
    <property type="molecule type" value="Genomic_DNA"/>
</dbReference>
<evidence type="ECO:0000256" key="10">
    <source>
        <dbReference type="ARBA" id="ARBA00023065"/>
    </source>
</evidence>
<evidence type="ECO:0000256" key="2">
    <source>
        <dbReference type="ARBA" id="ARBA00004651"/>
    </source>
</evidence>
<dbReference type="InterPro" id="IPR037294">
    <property type="entry name" value="ABC_BtuC-like"/>
</dbReference>
<comment type="function">
    <text evidence="1">Involved in the high-affinity zinc uptake transport system.</text>
</comment>
<keyword evidence="4 13" id="KW-0813">Transport</keyword>
<dbReference type="PANTHER" id="PTHR30477:SF23">
    <property type="entry name" value="HIGH-AFFINITY ZINC UPTAKE SYSTEM MEMBRANE PROTEIN ZNUB"/>
    <property type="match status" value="1"/>
</dbReference>
<evidence type="ECO:0000256" key="8">
    <source>
        <dbReference type="ARBA" id="ARBA00022906"/>
    </source>
</evidence>
<dbReference type="Gene3D" id="1.10.3470.10">
    <property type="entry name" value="ABC transporter involved in vitamin B12 uptake, BtuC"/>
    <property type="match status" value="1"/>
</dbReference>
<comment type="subcellular location">
    <subcellularLocation>
        <location evidence="2 13">Cell membrane</location>
        <topology evidence="2 13">Multi-pass membrane protein</topology>
    </subcellularLocation>
</comment>
<dbReference type="PANTHER" id="PTHR30477">
    <property type="entry name" value="ABC-TRANSPORTER METAL-BINDING PROTEIN"/>
    <property type="match status" value="1"/>
</dbReference>
<evidence type="ECO:0000256" key="12">
    <source>
        <dbReference type="ARBA" id="ARBA00040080"/>
    </source>
</evidence>
<dbReference type="Pfam" id="PF00950">
    <property type="entry name" value="ABC-3"/>
    <property type="match status" value="1"/>
</dbReference>
<gene>
    <name evidence="15" type="ORF">ABID16_000674</name>
</gene>
<feature type="transmembrane region" description="Helical" evidence="14">
    <location>
        <begin position="141"/>
        <end position="163"/>
    </location>
</feature>
<keyword evidence="16" id="KW-1185">Reference proteome</keyword>